<dbReference type="Pfam" id="PF01416">
    <property type="entry name" value="PseudoU_synth_1"/>
    <property type="match status" value="2"/>
</dbReference>
<dbReference type="PANTHER" id="PTHR11142">
    <property type="entry name" value="PSEUDOURIDYLATE SYNTHASE"/>
    <property type="match status" value="1"/>
</dbReference>
<accession>I3XWV5</accession>
<name>I3XWV5_SULBS</name>
<evidence type="ECO:0000256" key="1">
    <source>
        <dbReference type="ARBA" id="ARBA00009375"/>
    </source>
</evidence>
<dbReference type="KEGG" id="sba:Sulba_1133"/>
<dbReference type="FunFam" id="3.30.70.580:FF:000001">
    <property type="entry name" value="tRNA pseudouridine synthase A"/>
    <property type="match status" value="1"/>
</dbReference>
<reference evidence="9 10" key="1">
    <citation type="submission" date="2012-06" db="EMBL/GenBank/DDBJ databases">
        <title>Complete sequence of Sulfurospirillum barnesii SES-3.</title>
        <authorList>
            <consortium name="US DOE Joint Genome Institute"/>
            <person name="Lucas S."/>
            <person name="Han J."/>
            <person name="Lapidus A."/>
            <person name="Cheng J.-F."/>
            <person name="Goodwin L."/>
            <person name="Pitluck S."/>
            <person name="Peters L."/>
            <person name="Ovchinnikova G."/>
            <person name="Lu M."/>
            <person name="Detter J.C."/>
            <person name="Han C."/>
            <person name="Tapia R."/>
            <person name="Land M."/>
            <person name="Hauser L."/>
            <person name="Kyrpides N."/>
            <person name="Ivanova N."/>
            <person name="Pagani I."/>
            <person name="Stolz J."/>
            <person name="Arkin A."/>
            <person name="Dehal P."/>
            <person name="Oremland R."/>
            <person name="Saltikov C."/>
            <person name="Basu P."/>
            <person name="Hollibaugh J."/>
            <person name="Newman D."/>
            <person name="Stolyar S."/>
            <person name="Hazen T."/>
            <person name="Woyke T."/>
        </authorList>
    </citation>
    <scope>NUCLEOTIDE SEQUENCE [LARGE SCALE GENOMIC DNA]</scope>
    <source>
        <strain evidence="10">ATCC 700032 / DSM 10660 / SES-3</strain>
    </source>
</reference>
<feature type="domain" description="Pseudouridine synthase I TruA alpha/beta" evidence="8">
    <location>
        <begin position="8"/>
        <end position="107"/>
    </location>
</feature>
<feature type="binding site" evidence="4 6">
    <location>
        <position position="114"/>
    </location>
    <ligand>
        <name>substrate</name>
    </ligand>
</feature>
<dbReference type="HAMAP" id="MF_00171">
    <property type="entry name" value="TruA"/>
    <property type="match status" value="1"/>
</dbReference>
<dbReference type="PATRIC" id="fig|760154.4.peg.1135"/>
<dbReference type="STRING" id="760154.Sulba_1133"/>
<dbReference type="Proteomes" id="UP000006176">
    <property type="component" value="Chromosome"/>
</dbReference>
<keyword evidence="10" id="KW-1185">Reference proteome</keyword>
<dbReference type="NCBIfam" id="TIGR00071">
    <property type="entry name" value="hisT_truA"/>
    <property type="match status" value="1"/>
</dbReference>
<comment type="similarity">
    <text evidence="1 4 7">Belongs to the tRNA pseudouridine synthase TruA family.</text>
</comment>
<dbReference type="GO" id="GO:0003723">
    <property type="term" value="F:RNA binding"/>
    <property type="evidence" value="ECO:0007669"/>
    <property type="project" value="InterPro"/>
</dbReference>
<sequence>MRLKITLSYDGSAFYGFQHQKNENTAFKTVAGSLEQSLKHLNIHTQVVGSGRTDRGVHALAQVIHLDVPPLWQTQLEKLQYLLNRTLLPHIHIKHISPVTQDFHARFSAKKRLYRYVLYDGMCQPFYANYALHVKPLDVQKLHTLAQVFTGFHNFEFFKKQGGGTTKNERTLFRTGAYRYKNFIVLYFFGDAFLRSQIRMMSDFLLKVCYKERRLEDLVAQINREKRISTALLPPQGLYLSRIYY</sequence>
<dbReference type="Gene3D" id="3.30.70.580">
    <property type="entry name" value="Pseudouridine synthase I, catalytic domain, N-terminal subdomain"/>
    <property type="match status" value="1"/>
</dbReference>
<evidence type="ECO:0000256" key="6">
    <source>
        <dbReference type="PIRSR" id="PIRSR001430-2"/>
    </source>
</evidence>
<dbReference type="AlphaFoldDB" id="I3XWV5"/>
<comment type="catalytic activity">
    <reaction evidence="4 7">
        <text>uridine(38/39/40) in tRNA = pseudouridine(38/39/40) in tRNA</text>
        <dbReference type="Rhea" id="RHEA:22376"/>
        <dbReference type="Rhea" id="RHEA-COMP:10085"/>
        <dbReference type="Rhea" id="RHEA-COMP:10087"/>
        <dbReference type="ChEBI" id="CHEBI:65314"/>
        <dbReference type="ChEBI" id="CHEBI:65315"/>
        <dbReference type="EC" id="5.4.99.12"/>
    </reaction>
</comment>
<evidence type="ECO:0000313" key="9">
    <source>
        <dbReference type="EMBL" id="AFL68429.1"/>
    </source>
</evidence>
<keyword evidence="2 4" id="KW-0819">tRNA processing</keyword>
<feature type="domain" description="Pseudouridine synthase I TruA alpha/beta" evidence="8">
    <location>
        <begin position="146"/>
        <end position="245"/>
    </location>
</feature>
<dbReference type="GO" id="GO:0160147">
    <property type="term" value="F:tRNA pseudouridine(38-40) synthase activity"/>
    <property type="evidence" value="ECO:0007669"/>
    <property type="project" value="UniProtKB-EC"/>
</dbReference>
<evidence type="ECO:0000256" key="3">
    <source>
        <dbReference type="ARBA" id="ARBA00023235"/>
    </source>
</evidence>
<evidence type="ECO:0000256" key="4">
    <source>
        <dbReference type="HAMAP-Rule" id="MF_00171"/>
    </source>
</evidence>
<gene>
    <name evidence="4" type="primary">truA</name>
    <name evidence="9" type="ordered locus">Sulba_1133</name>
</gene>
<evidence type="ECO:0000256" key="2">
    <source>
        <dbReference type="ARBA" id="ARBA00022694"/>
    </source>
</evidence>
<dbReference type="RefSeq" id="WP_014769308.1">
    <property type="nucleotide sequence ID" value="NC_018002.1"/>
</dbReference>
<evidence type="ECO:0000259" key="8">
    <source>
        <dbReference type="Pfam" id="PF01416"/>
    </source>
</evidence>
<dbReference type="eggNOG" id="COG0101">
    <property type="taxonomic scope" value="Bacteria"/>
</dbReference>
<dbReference type="EC" id="5.4.99.12" evidence="4"/>
<dbReference type="SUPFAM" id="SSF55120">
    <property type="entry name" value="Pseudouridine synthase"/>
    <property type="match status" value="1"/>
</dbReference>
<dbReference type="InterPro" id="IPR020094">
    <property type="entry name" value="TruA/RsuA/RluB/E/F_N"/>
</dbReference>
<dbReference type="EMBL" id="CP003333">
    <property type="protein sequence ID" value="AFL68429.1"/>
    <property type="molecule type" value="Genomic_DNA"/>
</dbReference>
<comment type="function">
    <text evidence="4">Formation of pseudouridine at positions 38, 39 and 40 in the anticodon stem and loop of transfer RNAs.</text>
</comment>
<organism evidence="9 10">
    <name type="scientific">Sulfurospirillum barnesii (strain ATCC 700032 / DSM 10660 / SES-3)</name>
    <dbReference type="NCBI Taxonomy" id="760154"/>
    <lineage>
        <taxon>Bacteria</taxon>
        <taxon>Pseudomonadati</taxon>
        <taxon>Campylobacterota</taxon>
        <taxon>Epsilonproteobacteria</taxon>
        <taxon>Campylobacterales</taxon>
        <taxon>Sulfurospirillaceae</taxon>
        <taxon>Sulfurospirillum</taxon>
    </lineage>
</organism>
<dbReference type="InterPro" id="IPR020095">
    <property type="entry name" value="PsdUridine_synth_TruA_C"/>
</dbReference>
<protein>
    <recommendedName>
        <fullName evidence="4">tRNA pseudouridine synthase A</fullName>
        <ecNumber evidence="4">5.4.99.12</ecNumber>
    </recommendedName>
    <alternativeName>
        <fullName evidence="4">tRNA pseudouridine(38-40) synthase</fullName>
    </alternativeName>
    <alternativeName>
        <fullName evidence="4">tRNA pseudouridylate synthase I</fullName>
    </alternativeName>
    <alternativeName>
        <fullName evidence="4">tRNA-uridine isomerase I</fullName>
    </alternativeName>
</protein>
<dbReference type="PANTHER" id="PTHR11142:SF0">
    <property type="entry name" value="TRNA PSEUDOURIDINE SYNTHASE-LIKE 1"/>
    <property type="match status" value="1"/>
</dbReference>
<dbReference type="Gene3D" id="3.30.70.660">
    <property type="entry name" value="Pseudouridine synthase I, catalytic domain, C-terminal subdomain"/>
    <property type="match status" value="1"/>
</dbReference>
<comment type="subunit">
    <text evidence="4">Homodimer.</text>
</comment>
<evidence type="ECO:0000256" key="7">
    <source>
        <dbReference type="RuleBase" id="RU003792"/>
    </source>
</evidence>
<dbReference type="CDD" id="cd02570">
    <property type="entry name" value="PseudoU_synth_EcTruA"/>
    <property type="match status" value="1"/>
</dbReference>
<dbReference type="InterPro" id="IPR020103">
    <property type="entry name" value="PsdUridine_synth_cat_dom_sf"/>
</dbReference>
<dbReference type="GO" id="GO:0031119">
    <property type="term" value="P:tRNA pseudouridine synthesis"/>
    <property type="evidence" value="ECO:0007669"/>
    <property type="project" value="UniProtKB-UniRule"/>
</dbReference>
<dbReference type="PIRSF" id="PIRSF001430">
    <property type="entry name" value="tRNA_psdUrid_synth"/>
    <property type="match status" value="1"/>
</dbReference>
<evidence type="ECO:0000256" key="5">
    <source>
        <dbReference type="PIRSR" id="PIRSR001430-1"/>
    </source>
</evidence>
<keyword evidence="3 4" id="KW-0413">Isomerase</keyword>
<dbReference type="OrthoDB" id="9811823at2"/>
<dbReference type="HOGENOM" id="CLU_014673_0_1_7"/>
<dbReference type="InterPro" id="IPR020097">
    <property type="entry name" value="PsdUridine_synth_TruA_a/b_dom"/>
</dbReference>
<proteinExistence type="inferred from homology"/>
<evidence type="ECO:0000313" key="10">
    <source>
        <dbReference type="Proteomes" id="UP000006176"/>
    </source>
</evidence>
<feature type="active site" description="Nucleophile" evidence="4 5">
    <location>
        <position position="54"/>
    </location>
</feature>
<comment type="caution">
    <text evidence="4">Lacks conserved residue(s) required for the propagation of feature annotation.</text>
</comment>
<dbReference type="InterPro" id="IPR001406">
    <property type="entry name" value="PsdUridine_synth_TruA"/>
</dbReference>